<sequence>HSGSIQMQRREQGAGKTEDLLHLDFEAAIKQVVQYFKQLSPGPPDDEAFWDKYDEPQLFKFDDSALVNLSYCTFLSFPLKLKSTGKKLDIAQLKREYRPAILQAESYFRRYEKNLEWCFDPELCQRASLNDYQRLGSYADWDYYRLTYHTYEGDAEYVSYCEEMSNAIKWIDEKVGLDKHQWERYKSIAYLQALKIAIAYHNIYRDAVMGAFSFDYDNRNDFYAVYLEIWKRVAKDKMEFVPAVKQIYEENMFPPRNSDIKLAMENHPLKFRASVKDNYSYVACIDEKTSEDKARLLIIEAVKKMSPKWKKSYLDYARKKMQIAVRVGL</sequence>
<evidence type="ECO:0000313" key="3">
    <source>
        <dbReference type="Proteomes" id="UP000008810"/>
    </source>
</evidence>
<dbReference type="Proteomes" id="UP000008810">
    <property type="component" value="Chromosome 1"/>
</dbReference>
<accession>A0A2K2DSA1</accession>
<dbReference type="EMBL" id="CM000880">
    <property type="protein sequence ID" value="PNT77158.1"/>
    <property type="molecule type" value="Genomic_DNA"/>
</dbReference>
<dbReference type="OrthoDB" id="695155at2759"/>
<organism evidence="1">
    <name type="scientific">Brachypodium distachyon</name>
    <name type="common">Purple false brome</name>
    <name type="synonym">Trachynia distachya</name>
    <dbReference type="NCBI Taxonomy" id="15368"/>
    <lineage>
        <taxon>Eukaryota</taxon>
        <taxon>Viridiplantae</taxon>
        <taxon>Streptophyta</taxon>
        <taxon>Embryophyta</taxon>
        <taxon>Tracheophyta</taxon>
        <taxon>Spermatophyta</taxon>
        <taxon>Magnoliopsida</taxon>
        <taxon>Liliopsida</taxon>
        <taxon>Poales</taxon>
        <taxon>Poaceae</taxon>
        <taxon>BOP clade</taxon>
        <taxon>Pooideae</taxon>
        <taxon>Stipodae</taxon>
        <taxon>Brachypodieae</taxon>
        <taxon>Brachypodium</taxon>
    </lineage>
</organism>
<proteinExistence type="predicted"/>
<dbReference type="InParanoid" id="A0A2K2DSA1"/>
<keyword evidence="3" id="KW-1185">Reference proteome</keyword>
<reference evidence="2" key="3">
    <citation type="submission" date="2018-08" db="UniProtKB">
        <authorList>
            <consortium name="EnsemblPlants"/>
        </authorList>
    </citation>
    <scope>IDENTIFICATION</scope>
    <source>
        <strain evidence="2">cv. Bd21</strain>
    </source>
</reference>
<dbReference type="PANTHER" id="PTHR34480">
    <property type="entry name" value="OS01G0967800 PROTEIN-RELATED"/>
    <property type="match status" value="1"/>
</dbReference>
<dbReference type="AlphaFoldDB" id="A0A2K2DSA1"/>
<feature type="non-terminal residue" evidence="1">
    <location>
        <position position="1"/>
    </location>
</feature>
<evidence type="ECO:0000313" key="2">
    <source>
        <dbReference type="EnsemblPlants" id="PNT77158"/>
    </source>
</evidence>
<reference evidence="1" key="2">
    <citation type="submission" date="2017-06" db="EMBL/GenBank/DDBJ databases">
        <title>WGS assembly of Brachypodium distachyon.</title>
        <authorList>
            <consortium name="The International Brachypodium Initiative"/>
            <person name="Lucas S."/>
            <person name="Harmon-Smith M."/>
            <person name="Lail K."/>
            <person name="Tice H."/>
            <person name="Grimwood J."/>
            <person name="Bruce D."/>
            <person name="Barry K."/>
            <person name="Shu S."/>
            <person name="Lindquist E."/>
            <person name="Wang M."/>
            <person name="Pitluck S."/>
            <person name="Vogel J.P."/>
            <person name="Garvin D.F."/>
            <person name="Mockler T.C."/>
            <person name="Schmutz J."/>
            <person name="Rokhsar D."/>
            <person name="Bevan M.W."/>
        </authorList>
    </citation>
    <scope>NUCLEOTIDE SEQUENCE</scope>
    <source>
        <strain evidence="1">Bd21</strain>
    </source>
</reference>
<dbReference type="PANTHER" id="PTHR34480:SF11">
    <property type="entry name" value="OS05G0173500 PROTEIN"/>
    <property type="match status" value="1"/>
</dbReference>
<protein>
    <submittedName>
        <fullName evidence="1 2">Uncharacterized protein</fullName>
    </submittedName>
</protein>
<evidence type="ECO:0000313" key="1">
    <source>
        <dbReference type="EMBL" id="PNT77158.1"/>
    </source>
</evidence>
<dbReference type="FunCoup" id="A0A2K2DSA1">
    <property type="interactions" value="664"/>
</dbReference>
<dbReference type="Gramene" id="PNT77158">
    <property type="protein sequence ID" value="PNT77158"/>
    <property type="gene ID" value="BRADI_1g58588v3"/>
</dbReference>
<gene>
    <name evidence="1" type="ORF">BRADI_1g58588v3</name>
</gene>
<reference evidence="1 2" key="1">
    <citation type="journal article" date="2010" name="Nature">
        <title>Genome sequencing and analysis of the model grass Brachypodium distachyon.</title>
        <authorList>
            <consortium name="International Brachypodium Initiative"/>
        </authorList>
    </citation>
    <scope>NUCLEOTIDE SEQUENCE [LARGE SCALE GENOMIC DNA]</scope>
    <source>
        <strain evidence="1 2">Bd21</strain>
    </source>
</reference>
<dbReference type="EnsemblPlants" id="PNT77158">
    <property type="protein sequence ID" value="PNT77158"/>
    <property type="gene ID" value="BRADI_1g58588v3"/>
</dbReference>
<name>A0A2K2DSA1_BRADI</name>